<feature type="signal peptide" evidence="1">
    <location>
        <begin position="1"/>
        <end position="17"/>
    </location>
</feature>
<protein>
    <recommendedName>
        <fullName evidence="4">Glycoside-hydrolase family GH114 TIM-barrel domain-containing protein</fullName>
    </recommendedName>
</protein>
<dbReference type="PROSITE" id="PS51257">
    <property type="entry name" value="PROKAR_LIPOPROTEIN"/>
    <property type="match status" value="1"/>
</dbReference>
<keyword evidence="3" id="KW-1185">Reference proteome</keyword>
<reference evidence="2 3" key="1">
    <citation type="submission" date="2014-09" db="EMBL/GenBank/DDBJ databases">
        <title>Draft Genome Sequence of Draconibacterium sp. JN14CK-3.</title>
        <authorList>
            <person name="Dong C."/>
            <person name="Lai Q."/>
            <person name="Shao Z."/>
        </authorList>
    </citation>
    <scope>NUCLEOTIDE SEQUENCE [LARGE SCALE GENOMIC DNA]</scope>
    <source>
        <strain evidence="2 3">JN14CK-3</strain>
    </source>
</reference>
<dbReference type="RefSeq" id="WP_045027345.1">
    <property type="nucleotide sequence ID" value="NZ_JRHC01000001.1"/>
</dbReference>
<evidence type="ECO:0000313" key="2">
    <source>
        <dbReference type="EMBL" id="KJF45291.1"/>
    </source>
</evidence>
<dbReference type="STRING" id="1544798.LH29_07895"/>
<keyword evidence="1" id="KW-0732">Signal</keyword>
<name>A0A0D8JFH7_9BACT</name>
<accession>A0A0D8JFH7</accession>
<organism evidence="2 3">
    <name type="scientific">Draconibacterium sediminis</name>
    <dbReference type="NCBI Taxonomy" id="1544798"/>
    <lineage>
        <taxon>Bacteria</taxon>
        <taxon>Pseudomonadati</taxon>
        <taxon>Bacteroidota</taxon>
        <taxon>Bacteroidia</taxon>
        <taxon>Marinilabiliales</taxon>
        <taxon>Prolixibacteraceae</taxon>
        <taxon>Draconibacterium</taxon>
    </lineage>
</organism>
<feature type="chain" id="PRO_5002331343" description="Glycoside-hydrolase family GH114 TIM-barrel domain-containing protein" evidence="1">
    <location>
        <begin position="18"/>
        <end position="415"/>
    </location>
</feature>
<gene>
    <name evidence="2" type="ORF">LH29_07895</name>
</gene>
<dbReference type="Proteomes" id="UP000032544">
    <property type="component" value="Unassembled WGS sequence"/>
</dbReference>
<dbReference type="OrthoDB" id="1113833at2"/>
<dbReference type="AlphaFoldDB" id="A0A0D8JFH7"/>
<comment type="caution">
    <text evidence="2">The sequence shown here is derived from an EMBL/GenBank/DDBJ whole genome shotgun (WGS) entry which is preliminary data.</text>
</comment>
<evidence type="ECO:0000313" key="3">
    <source>
        <dbReference type="Proteomes" id="UP000032544"/>
    </source>
</evidence>
<evidence type="ECO:0000256" key="1">
    <source>
        <dbReference type="SAM" id="SignalP"/>
    </source>
</evidence>
<evidence type="ECO:0008006" key="4">
    <source>
        <dbReference type="Google" id="ProtNLM"/>
    </source>
</evidence>
<dbReference type="EMBL" id="JRHC01000001">
    <property type="protein sequence ID" value="KJF45291.1"/>
    <property type="molecule type" value="Genomic_DNA"/>
</dbReference>
<proteinExistence type="predicted"/>
<sequence>MMKSFYLFLLVAIVVSACTVSSKTDSTIKSVKTRIQSRNYPSLFQAWYGIDMPEYPQTTNEQRLQAAAKHDLLWEEPLSQLGENVDLTLGLVWDHDNHGLATNFTEESLSHALANRKRMLELNPNMIFLFEVRWRDAPMSFLPENSDWWLRNDEGEIVKGWLGGWEPFYMLNYNNQDFQENVARQCKIAIESGVYDGVMFDWSGHLEIIKKTRAAIGDSALIIVNIHDDIHHGMDYQPYINGSFMELNPIDSLSLPVDELVLNSKDDVNARTWDNIRDALIWFEENLQEPRINCCEVWGNRDDLSRMRAVTTLTLTHSDGYTLYADPNPLKTPDHYHDWYPFWDADLGKPLGKRIDREDGATLREFENGTVVYNHYGNNSVKIEFNEEYKRISDGSTDKVFNVNGRDGDIFLKIK</sequence>